<reference evidence="2" key="1">
    <citation type="journal article" date="2021" name="Proc. Natl. Acad. Sci. U.S.A.">
        <title>Global biogeography of chemosynthetic symbionts reveals both localized and globally distributed symbiont groups. .</title>
        <authorList>
            <person name="Osvatic J.T."/>
            <person name="Wilkins L.G.E."/>
            <person name="Leibrecht L."/>
            <person name="Leray M."/>
            <person name="Zauner S."/>
            <person name="Polzin J."/>
            <person name="Camacho Y."/>
            <person name="Gros O."/>
            <person name="van Gils J.A."/>
            <person name="Eisen J.A."/>
            <person name="Petersen J.M."/>
            <person name="Yuen B."/>
        </authorList>
    </citation>
    <scope>NUCLEOTIDE SEQUENCE</scope>
    <source>
        <strain evidence="2">MAGL173</strain>
    </source>
</reference>
<protein>
    <submittedName>
        <fullName evidence="2">Uncharacterized protein</fullName>
    </submittedName>
</protein>
<feature type="coiled-coil region" evidence="1">
    <location>
        <begin position="40"/>
        <end position="67"/>
    </location>
</feature>
<dbReference type="AlphaFoldDB" id="A0A9E4K1T3"/>
<comment type="caution">
    <text evidence="2">The sequence shown here is derived from an EMBL/GenBank/DDBJ whole genome shotgun (WGS) entry which is preliminary data.</text>
</comment>
<evidence type="ECO:0000313" key="2">
    <source>
        <dbReference type="EMBL" id="MCG7938067.1"/>
    </source>
</evidence>
<dbReference type="EMBL" id="JAEPDI010000001">
    <property type="protein sequence ID" value="MCG7938067.1"/>
    <property type="molecule type" value="Genomic_DNA"/>
</dbReference>
<evidence type="ECO:0000313" key="3">
    <source>
        <dbReference type="Proteomes" id="UP000886687"/>
    </source>
</evidence>
<name>A0A9E4K1T3_9GAMM</name>
<evidence type="ECO:0000256" key="1">
    <source>
        <dbReference type="SAM" id="Coils"/>
    </source>
</evidence>
<dbReference type="Proteomes" id="UP000886687">
    <property type="component" value="Unassembled WGS sequence"/>
</dbReference>
<accession>A0A9E4K1T3</accession>
<gene>
    <name evidence="2" type="ORF">JAZ04_04300</name>
</gene>
<sequence>MNIYTCKSKHHRSASLQSVSITLLLLIFSLVSTVQAAEFQQLVDSNVEQLQAKLDEMKALAPQLRVQLRKVRSRVEFDVRQIHAIERSISHSERDLERLIIMHRGDRFNEMRAHFLADSLRRKTRNLHAGENYVMAMIEREQENPELGRRELLEEYNQLQLHLGSYNQLMDECLAILNVQNEVQ</sequence>
<organism evidence="2 3">
    <name type="scientific">Candidatus Thiodiazotropha lotti</name>
    <dbReference type="NCBI Taxonomy" id="2792787"/>
    <lineage>
        <taxon>Bacteria</taxon>
        <taxon>Pseudomonadati</taxon>
        <taxon>Pseudomonadota</taxon>
        <taxon>Gammaproteobacteria</taxon>
        <taxon>Chromatiales</taxon>
        <taxon>Sedimenticolaceae</taxon>
        <taxon>Candidatus Thiodiazotropha</taxon>
    </lineage>
</organism>
<proteinExistence type="predicted"/>
<keyword evidence="1" id="KW-0175">Coiled coil</keyword>